<dbReference type="PANTHER" id="PTHR11923:SF93">
    <property type="entry name" value="GH07959P-RELATED"/>
    <property type="match status" value="1"/>
</dbReference>
<reference evidence="9" key="1">
    <citation type="submission" date="2007-04" db="EMBL/GenBank/DDBJ databases">
        <title>Annotation of Pediculus humanus corporis strain USDA.</title>
        <authorList>
            <person name="Kirkness E."/>
            <person name="Hannick L."/>
            <person name="Hass B."/>
            <person name="Bruggner R."/>
            <person name="Lawson D."/>
            <person name="Bidwell S."/>
            <person name="Joardar V."/>
            <person name="Caler E."/>
            <person name="Walenz B."/>
            <person name="Inman J."/>
            <person name="Schobel S."/>
            <person name="Galinsky K."/>
            <person name="Amedeo P."/>
            <person name="Strausberg R."/>
        </authorList>
    </citation>
    <scope>NUCLEOTIDE SEQUENCE</scope>
    <source>
        <strain evidence="9">USDA</strain>
    </source>
</reference>
<evidence type="ECO:0000313" key="10">
    <source>
        <dbReference type="EnsemblMetazoa" id="PHUM512380-PA"/>
    </source>
</evidence>
<dbReference type="GO" id="GO:0005044">
    <property type="term" value="F:scavenger receptor activity"/>
    <property type="evidence" value="ECO:0007669"/>
    <property type="project" value="TreeGrafter"/>
</dbReference>
<comment type="subcellular location">
    <subcellularLocation>
        <location evidence="1">Cell membrane</location>
    </subcellularLocation>
</comment>
<dbReference type="GO" id="GO:0005737">
    <property type="term" value="C:cytoplasm"/>
    <property type="evidence" value="ECO:0007669"/>
    <property type="project" value="TreeGrafter"/>
</dbReference>
<evidence type="ECO:0000256" key="2">
    <source>
        <dbReference type="ARBA" id="ARBA00010532"/>
    </source>
</evidence>
<dbReference type="KEGG" id="phu:Phum_PHUM512380"/>
<dbReference type="GeneID" id="8233087"/>
<dbReference type="InterPro" id="IPR002159">
    <property type="entry name" value="CD36_fam"/>
</dbReference>
<dbReference type="EMBL" id="AAZO01006230">
    <property type="status" value="NOT_ANNOTATED_CDS"/>
    <property type="molecule type" value="Genomic_DNA"/>
</dbReference>
<evidence type="ECO:0000313" key="9">
    <source>
        <dbReference type="EMBL" id="EEB18365.1"/>
    </source>
</evidence>
<evidence type="ECO:0000256" key="4">
    <source>
        <dbReference type="ARBA" id="ARBA00022692"/>
    </source>
</evidence>
<comment type="similarity">
    <text evidence="2">Belongs to the CD36 family.</text>
</comment>
<evidence type="ECO:0000256" key="3">
    <source>
        <dbReference type="ARBA" id="ARBA00022475"/>
    </source>
</evidence>
<keyword evidence="4 8" id="KW-0812">Transmembrane</keyword>
<dbReference type="AlphaFoldDB" id="E0VYA9"/>
<evidence type="ECO:0000256" key="8">
    <source>
        <dbReference type="SAM" id="Phobius"/>
    </source>
</evidence>
<dbReference type="OrthoDB" id="514335at2759"/>
<dbReference type="CTD" id="8233087"/>
<feature type="transmembrane region" description="Helical" evidence="8">
    <location>
        <begin position="443"/>
        <end position="465"/>
    </location>
</feature>
<dbReference type="EnsemblMetazoa" id="PHUM512380-RA">
    <property type="protein sequence ID" value="PHUM512380-PA"/>
    <property type="gene ID" value="PHUM512380"/>
</dbReference>
<dbReference type="OMA" id="YRQTRHW"/>
<evidence type="ECO:0000256" key="5">
    <source>
        <dbReference type="ARBA" id="ARBA00022989"/>
    </source>
</evidence>
<keyword evidence="7" id="KW-0325">Glycoprotein</keyword>
<organism>
    <name type="scientific">Pediculus humanus subsp. corporis</name>
    <name type="common">Body louse</name>
    <dbReference type="NCBI Taxonomy" id="121224"/>
    <lineage>
        <taxon>Eukaryota</taxon>
        <taxon>Metazoa</taxon>
        <taxon>Ecdysozoa</taxon>
        <taxon>Arthropoda</taxon>
        <taxon>Hexapoda</taxon>
        <taxon>Insecta</taxon>
        <taxon>Pterygota</taxon>
        <taxon>Neoptera</taxon>
        <taxon>Paraneoptera</taxon>
        <taxon>Psocodea</taxon>
        <taxon>Troctomorpha</taxon>
        <taxon>Phthiraptera</taxon>
        <taxon>Anoplura</taxon>
        <taxon>Pediculidae</taxon>
        <taxon>Pediculus</taxon>
    </lineage>
</organism>
<keyword evidence="3" id="KW-1003">Cell membrane</keyword>
<dbReference type="RefSeq" id="XP_002431103.1">
    <property type="nucleotide sequence ID" value="XM_002431058.1"/>
</dbReference>
<evidence type="ECO:0000313" key="11">
    <source>
        <dbReference type="Proteomes" id="UP000009046"/>
    </source>
</evidence>
<dbReference type="PANTHER" id="PTHR11923">
    <property type="entry name" value="SCAVENGER RECEPTOR CLASS B TYPE-1 SR-B1"/>
    <property type="match status" value="1"/>
</dbReference>
<dbReference type="HOGENOM" id="CLU_019853_5_2_1"/>
<dbReference type="EMBL" id="DS235845">
    <property type="protein sequence ID" value="EEB18365.1"/>
    <property type="molecule type" value="Genomic_DNA"/>
</dbReference>
<gene>
    <name evidence="10" type="primary">8233087</name>
    <name evidence="9" type="ORF">Phum_PHUM512380</name>
</gene>
<evidence type="ECO:0000256" key="6">
    <source>
        <dbReference type="ARBA" id="ARBA00023136"/>
    </source>
</evidence>
<keyword evidence="5 8" id="KW-1133">Transmembrane helix</keyword>
<dbReference type="Pfam" id="PF01130">
    <property type="entry name" value="CD36"/>
    <property type="match status" value="1"/>
</dbReference>
<keyword evidence="11" id="KW-1185">Reference proteome</keyword>
<evidence type="ECO:0000256" key="7">
    <source>
        <dbReference type="ARBA" id="ARBA00023180"/>
    </source>
</evidence>
<dbReference type="PRINTS" id="PR01609">
    <property type="entry name" value="CD36FAMILY"/>
</dbReference>
<dbReference type="InParanoid" id="E0VYA9"/>
<reference evidence="9" key="2">
    <citation type="submission" date="2007-04" db="EMBL/GenBank/DDBJ databases">
        <title>The genome of the human body louse.</title>
        <authorList>
            <consortium name="The Human Body Louse Genome Consortium"/>
            <person name="Kirkness E."/>
            <person name="Walenz B."/>
            <person name="Hass B."/>
            <person name="Bruggner R."/>
            <person name="Strausberg R."/>
        </authorList>
    </citation>
    <scope>NUCLEOTIDE SEQUENCE</scope>
    <source>
        <strain evidence="9">USDA</strain>
    </source>
</reference>
<name>E0VYA9_PEDHC</name>
<evidence type="ECO:0000256" key="1">
    <source>
        <dbReference type="ARBA" id="ARBA00004236"/>
    </source>
</evidence>
<keyword evidence="6 8" id="KW-0472">Membrane</keyword>
<feature type="transmembrane region" description="Helical" evidence="8">
    <location>
        <begin position="9"/>
        <end position="29"/>
    </location>
</feature>
<protein>
    <submittedName>
        <fullName evidence="9 10">Protein croquemort, putative</fullName>
    </submittedName>
</protein>
<sequence>MMKENKTKIGILIGGFVIALLGLFLLFFFEKFIFYGFEQELPLKPSSLSFKKWQKTPIPIMMSVYFWNWTNPEGINDPNYKPSFVEMGPYVFRESHEKVDVKWGQDGNVTYRTIKRWQFDEGKTKGSLDDKVTSLNAVAASIAYIVRSWSKFFVYPVSVALRTSGQELTWTKTVRELLFDGFENSLQNAGSYVPGFPDLEKFGWFYKRNGTVSSDTYTIGTGLTGLEELGKLKLWNNKSLESLYPECSHLKEGGYSGEFWPPNLTKESTLKMFSTDLCRTMYYYYEEDYVYRGLKTLLFGGTKKTVDNGTTVDENKCYCDLEFCPPSGVLDISKCQYGAPVFMSFPHFYQADPDYLTSVEGMKPDRDKHRFYIAVEPRTGLQVDVRARMQLNLYLKKNSAISMYRNVKDVFIPVFWTENSVSLSDEYTNGVKIMLKIVEFGPFVYYGLFILGCLIILGVILLHVFHYKIPRDEKKRYEKIIIVIRYCQLIVATKKRHERMSLLNHMKCI</sequence>
<proteinExistence type="inferred from homology"/>
<dbReference type="GO" id="GO:0005886">
    <property type="term" value="C:plasma membrane"/>
    <property type="evidence" value="ECO:0007669"/>
    <property type="project" value="UniProtKB-SubCell"/>
</dbReference>
<accession>E0VYA9</accession>
<dbReference type="VEuPathDB" id="VectorBase:PHUM512380"/>
<reference evidence="10" key="3">
    <citation type="submission" date="2021-02" db="UniProtKB">
        <authorList>
            <consortium name="EnsemblMetazoa"/>
        </authorList>
    </citation>
    <scope>IDENTIFICATION</scope>
    <source>
        <strain evidence="10">USDA</strain>
    </source>
</reference>
<dbReference type="eggNOG" id="KOG3776">
    <property type="taxonomic scope" value="Eukaryota"/>
</dbReference>
<dbReference type="Proteomes" id="UP000009046">
    <property type="component" value="Unassembled WGS sequence"/>
</dbReference>